<dbReference type="RefSeq" id="WP_147129459.1">
    <property type="nucleotide sequence ID" value="NZ_BJXA01000008.1"/>
</dbReference>
<protein>
    <recommendedName>
        <fullName evidence="1">ESAT-6-like protein</fullName>
    </recommendedName>
</protein>
<evidence type="ECO:0000256" key="1">
    <source>
        <dbReference type="RuleBase" id="RU362001"/>
    </source>
</evidence>
<organism evidence="2 3">
    <name type="scientific">Nocardia ninae NBRC 108245</name>
    <dbReference type="NCBI Taxonomy" id="1210091"/>
    <lineage>
        <taxon>Bacteria</taxon>
        <taxon>Bacillati</taxon>
        <taxon>Actinomycetota</taxon>
        <taxon>Actinomycetes</taxon>
        <taxon>Mycobacteriales</taxon>
        <taxon>Nocardiaceae</taxon>
        <taxon>Nocardia</taxon>
    </lineage>
</organism>
<proteinExistence type="inferred from homology"/>
<dbReference type="NCBIfam" id="TIGR03930">
    <property type="entry name" value="WXG100_ESAT6"/>
    <property type="match status" value="1"/>
</dbReference>
<keyword evidence="3" id="KW-1185">Reference proteome</keyword>
<reference evidence="2 3" key="1">
    <citation type="submission" date="2019-07" db="EMBL/GenBank/DDBJ databases">
        <title>Whole genome shotgun sequence of Nocardia ninae NBRC 108245.</title>
        <authorList>
            <person name="Hosoyama A."/>
            <person name="Uohara A."/>
            <person name="Ohji S."/>
            <person name="Ichikawa N."/>
        </authorList>
    </citation>
    <scope>NUCLEOTIDE SEQUENCE [LARGE SCALE GENOMIC DNA]</scope>
    <source>
        <strain evidence="2 3">NBRC 108245</strain>
    </source>
</reference>
<dbReference type="InterPro" id="IPR010310">
    <property type="entry name" value="T7SS_ESAT-6-like"/>
</dbReference>
<dbReference type="SUPFAM" id="SSF140453">
    <property type="entry name" value="EsxAB dimer-like"/>
    <property type="match status" value="1"/>
</dbReference>
<dbReference type="AlphaFoldDB" id="A0A511M9X2"/>
<comment type="similarity">
    <text evidence="1">Belongs to the WXG100 family.</text>
</comment>
<dbReference type="OrthoDB" id="4552031at2"/>
<dbReference type="InterPro" id="IPR036689">
    <property type="entry name" value="ESAT-6-like_sf"/>
</dbReference>
<name>A0A511M9X2_9NOCA</name>
<evidence type="ECO:0000313" key="2">
    <source>
        <dbReference type="EMBL" id="GEM37311.1"/>
    </source>
</evidence>
<comment type="caution">
    <text evidence="2">The sequence shown here is derived from an EMBL/GenBank/DDBJ whole genome shotgun (WGS) entry which is preliminary data.</text>
</comment>
<evidence type="ECO:0000313" key="3">
    <source>
        <dbReference type="Proteomes" id="UP000321424"/>
    </source>
</evidence>
<dbReference type="Proteomes" id="UP000321424">
    <property type="component" value="Unassembled WGS sequence"/>
</dbReference>
<dbReference type="Gene3D" id="1.10.287.1060">
    <property type="entry name" value="ESAT-6-like"/>
    <property type="match status" value="1"/>
</dbReference>
<accession>A0A511M9X2</accession>
<dbReference type="Pfam" id="PF06013">
    <property type="entry name" value="WXG100"/>
    <property type="match status" value="1"/>
</dbReference>
<sequence>MSLTSLGGSDKAVGVEEGGVDNVVSSLEGAINNLRTSVREIDQAAQDVLKGWKGDASSKFVQVAQEWHDEAEDLNKRFDMFTQAVNEGKQKLQAMDQA</sequence>
<gene>
    <name evidence="2" type="ORF">NN4_18300</name>
</gene>
<dbReference type="EMBL" id="BJXA01000008">
    <property type="protein sequence ID" value="GEM37311.1"/>
    <property type="molecule type" value="Genomic_DNA"/>
</dbReference>